<sequence>MVCERKEKVSLSVREKECEGITRLLQASYMVAPPLALMHLRKGIHTFITLSSGIAFDLLNLLTKIFIPDEEASRSLDFKGDNLVALNTDGYGNLLSFVRIICGFYRLKNMRVPLTIFLFEGEAKKEKCYGFFRGLKDELRPNSASEDS</sequence>
<proteinExistence type="predicted"/>
<accession>A0AAV7GUH2</accession>
<evidence type="ECO:0000313" key="2">
    <source>
        <dbReference type="Proteomes" id="UP000775213"/>
    </source>
</evidence>
<keyword evidence="2" id="KW-1185">Reference proteome</keyword>
<dbReference type="Proteomes" id="UP000775213">
    <property type="component" value="Unassembled WGS sequence"/>
</dbReference>
<reference evidence="1 2" key="1">
    <citation type="journal article" date="2021" name="Hortic Res">
        <title>Chromosome-scale assembly of the Dendrobium chrysotoxum genome enhances the understanding of orchid evolution.</title>
        <authorList>
            <person name="Zhang Y."/>
            <person name="Zhang G.Q."/>
            <person name="Zhang D."/>
            <person name="Liu X.D."/>
            <person name="Xu X.Y."/>
            <person name="Sun W.H."/>
            <person name="Yu X."/>
            <person name="Zhu X."/>
            <person name="Wang Z.W."/>
            <person name="Zhao X."/>
            <person name="Zhong W.Y."/>
            <person name="Chen H."/>
            <person name="Yin W.L."/>
            <person name="Huang T."/>
            <person name="Niu S.C."/>
            <person name="Liu Z.J."/>
        </authorList>
    </citation>
    <scope>NUCLEOTIDE SEQUENCE [LARGE SCALE GENOMIC DNA]</scope>
    <source>
        <strain evidence="1">Lindl</strain>
    </source>
</reference>
<gene>
    <name evidence="1" type="ORF">IEQ34_005237</name>
</gene>
<name>A0AAV7GUH2_DENCH</name>
<comment type="caution">
    <text evidence="1">The sequence shown here is derived from an EMBL/GenBank/DDBJ whole genome shotgun (WGS) entry which is preliminary data.</text>
</comment>
<dbReference type="AlphaFoldDB" id="A0AAV7GUH2"/>
<organism evidence="1 2">
    <name type="scientific">Dendrobium chrysotoxum</name>
    <name type="common">Orchid</name>
    <dbReference type="NCBI Taxonomy" id="161865"/>
    <lineage>
        <taxon>Eukaryota</taxon>
        <taxon>Viridiplantae</taxon>
        <taxon>Streptophyta</taxon>
        <taxon>Embryophyta</taxon>
        <taxon>Tracheophyta</taxon>
        <taxon>Spermatophyta</taxon>
        <taxon>Magnoliopsida</taxon>
        <taxon>Liliopsida</taxon>
        <taxon>Asparagales</taxon>
        <taxon>Orchidaceae</taxon>
        <taxon>Epidendroideae</taxon>
        <taxon>Malaxideae</taxon>
        <taxon>Dendrobiinae</taxon>
        <taxon>Dendrobium</taxon>
    </lineage>
</organism>
<evidence type="ECO:0000313" key="1">
    <source>
        <dbReference type="EMBL" id="KAH0465134.1"/>
    </source>
</evidence>
<dbReference type="EMBL" id="JAGFBR010000006">
    <property type="protein sequence ID" value="KAH0465134.1"/>
    <property type="molecule type" value="Genomic_DNA"/>
</dbReference>
<protein>
    <submittedName>
        <fullName evidence="1">Uncharacterized protein</fullName>
    </submittedName>
</protein>